<reference evidence="1" key="1">
    <citation type="submission" date="2018-05" db="EMBL/GenBank/DDBJ databases">
        <authorList>
            <person name="Lanie J.A."/>
            <person name="Ng W.-L."/>
            <person name="Kazmierczak K.M."/>
            <person name="Andrzejewski T.M."/>
            <person name="Davidsen T.M."/>
            <person name="Wayne K.J."/>
            <person name="Tettelin H."/>
            <person name="Glass J.I."/>
            <person name="Rusch D."/>
            <person name="Podicherti R."/>
            <person name="Tsui H.-C.T."/>
            <person name="Winkler M.E."/>
        </authorList>
    </citation>
    <scope>NUCLEOTIDE SEQUENCE</scope>
</reference>
<gene>
    <name evidence="1" type="ORF">METZ01_LOCUS175367</name>
</gene>
<name>A0A382CB68_9ZZZZ</name>
<protein>
    <recommendedName>
        <fullName evidence="2">Cadherin domain-containing protein</fullName>
    </recommendedName>
</protein>
<dbReference type="Pfam" id="PF17957">
    <property type="entry name" value="Big_7"/>
    <property type="match status" value="1"/>
</dbReference>
<evidence type="ECO:0008006" key="2">
    <source>
        <dbReference type="Google" id="ProtNLM"/>
    </source>
</evidence>
<organism evidence="1">
    <name type="scientific">marine metagenome</name>
    <dbReference type="NCBI Taxonomy" id="408172"/>
    <lineage>
        <taxon>unclassified sequences</taxon>
        <taxon>metagenomes</taxon>
        <taxon>ecological metagenomes</taxon>
    </lineage>
</organism>
<feature type="non-terminal residue" evidence="1">
    <location>
        <position position="115"/>
    </location>
</feature>
<dbReference type="Gene3D" id="2.60.40.10">
    <property type="entry name" value="Immunoglobulins"/>
    <property type="match status" value="1"/>
</dbReference>
<dbReference type="InterPro" id="IPR013783">
    <property type="entry name" value="Ig-like_fold"/>
</dbReference>
<proteinExistence type="predicted"/>
<dbReference type="EMBL" id="UINC01033353">
    <property type="protein sequence ID" value="SVB22513.1"/>
    <property type="molecule type" value="Genomic_DNA"/>
</dbReference>
<sequence>MVRYIPLLLFIGLAFWSCEEEVEEDTTPPTVTITSHESGQSVSEIITITVASEDDDGVSKVEFYLDAVLVETDTIVPYEYTLNTTQYDDGSDHVVKVVSYDNSDNSTEVEITLRV</sequence>
<dbReference type="AlphaFoldDB" id="A0A382CB68"/>
<accession>A0A382CB68</accession>
<evidence type="ECO:0000313" key="1">
    <source>
        <dbReference type="EMBL" id="SVB22513.1"/>
    </source>
</evidence>